<gene>
    <name evidence="3" type="ORF">PGLA2088_LOCUS34677</name>
</gene>
<dbReference type="InterPro" id="IPR029063">
    <property type="entry name" value="SAM-dependent_MTases_sf"/>
</dbReference>
<proteinExistence type="predicted"/>
<feature type="domain" description="Methyltransferase FkbM" evidence="2">
    <location>
        <begin position="258"/>
        <end position="439"/>
    </location>
</feature>
<evidence type="ECO:0000313" key="3">
    <source>
        <dbReference type="EMBL" id="CAE8707808.1"/>
    </source>
</evidence>
<feature type="region of interest" description="Disordered" evidence="1">
    <location>
        <begin position="58"/>
        <end position="85"/>
    </location>
</feature>
<organism evidence="3 4">
    <name type="scientific">Polarella glacialis</name>
    <name type="common">Dinoflagellate</name>
    <dbReference type="NCBI Taxonomy" id="89957"/>
    <lineage>
        <taxon>Eukaryota</taxon>
        <taxon>Sar</taxon>
        <taxon>Alveolata</taxon>
        <taxon>Dinophyceae</taxon>
        <taxon>Suessiales</taxon>
        <taxon>Suessiaceae</taxon>
        <taxon>Polarella</taxon>
    </lineage>
</organism>
<feature type="compositionally biased region" description="Low complexity" evidence="1">
    <location>
        <begin position="58"/>
        <end position="82"/>
    </location>
</feature>
<dbReference type="Gene3D" id="3.40.50.150">
    <property type="entry name" value="Vaccinia Virus protein VP39"/>
    <property type="match status" value="1"/>
</dbReference>
<dbReference type="AlphaFoldDB" id="A0A813KLI0"/>
<evidence type="ECO:0000313" key="4">
    <source>
        <dbReference type="Proteomes" id="UP000626109"/>
    </source>
</evidence>
<evidence type="ECO:0000256" key="1">
    <source>
        <dbReference type="SAM" id="MobiDB-lite"/>
    </source>
</evidence>
<dbReference type="InterPro" id="IPR006342">
    <property type="entry name" value="FkbM_mtfrase"/>
</dbReference>
<feature type="region of interest" description="Disordered" evidence="1">
    <location>
        <begin position="107"/>
        <end position="133"/>
    </location>
</feature>
<dbReference type="Pfam" id="PF05050">
    <property type="entry name" value="Methyltransf_21"/>
    <property type="match status" value="1"/>
</dbReference>
<evidence type="ECO:0000259" key="2">
    <source>
        <dbReference type="Pfam" id="PF05050"/>
    </source>
</evidence>
<name>A0A813KLI0_POLGL</name>
<dbReference type="SUPFAM" id="SSF53335">
    <property type="entry name" value="S-adenosyl-L-methionine-dependent methyltransferases"/>
    <property type="match status" value="1"/>
</dbReference>
<dbReference type="InterPro" id="IPR052514">
    <property type="entry name" value="SAM-dependent_MTase"/>
</dbReference>
<sequence length="481" mass="50994">MSEECLWGSLAMELLGPDGPLRGASLSQRLLERAPWAAALRSGWPLFRLLRLASEGLNNNNNNHNNNNNNNNNHNNNNNNHNSIKPSAAGLRLRRVTSGLRSLRAAAQRAGQGAPVSSNLSKERPWTGGVGPVQPGRGFQGEVEAAVAKAVPRLQSIARSLHVAGGAGSLQEWSELWVALDDLQESLYLRGSCPDGSFLVPLRSLGLQYHLCIRQPESASSYMGASLVDKHIMSHGAFPDCEEAVEFLPARSGCIVLDVGANIGSCSLLFARLGVRVIAVEAEPVNLELLRASLRLAQPPGPQFANVSVAAVAVDEAAGFVWITRDATNAGNSSTSSVTDTSEASLVSELSTPVAAARLDDVAEAHAGLLGGSMSDICFMKMDIEAAELRALHGAPRLLASQMLRAVHFEFVPLGRDGGGGVGIRGGRELLELLAANGFVVYGHGPVLQRRVYGPLEFDELIARLAAVGKLGTSLTALRPR</sequence>
<accession>A0A813KLI0</accession>
<dbReference type="PANTHER" id="PTHR34203">
    <property type="entry name" value="METHYLTRANSFERASE, FKBM FAMILY PROTEIN"/>
    <property type="match status" value="1"/>
</dbReference>
<dbReference type="NCBIfam" id="TIGR01444">
    <property type="entry name" value="fkbM_fam"/>
    <property type="match status" value="1"/>
</dbReference>
<dbReference type="EMBL" id="CAJNNW010031497">
    <property type="protein sequence ID" value="CAE8707808.1"/>
    <property type="molecule type" value="Genomic_DNA"/>
</dbReference>
<comment type="caution">
    <text evidence="3">The sequence shown here is derived from an EMBL/GenBank/DDBJ whole genome shotgun (WGS) entry which is preliminary data.</text>
</comment>
<dbReference type="PANTHER" id="PTHR34203:SF15">
    <property type="entry name" value="SLL1173 PROTEIN"/>
    <property type="match status" value="1"/>
</dbReference>
<protein>
    <recommendedName>
        <fullName evidence="2">Methyltransferase FkbM domain-containing protein</fullName>
    </recommendedName>
</protein>
<dbReference type="Proteomes" id="UP000626109">
    <property type="component" value="Unassembled WGS sequence"/>
</dbReference>
<reference evidence="3" key="1">
    <citation type="submission" date="2021-02" db="EMBL/GenBank/DDBJ databases">
        <authorList>
            <person name="Dougan E. K."/>
            <person name="Rhodes N."/>
            <person name="Thang M."/>
            <person name="Chan C."/>
        </authorList>
    </citation>
    <scope>NUCLEOTIDE SEQUENCE</scope>
</reference>